<feature type="domain" description="Glutamyl/glutaminyl-tRNA synthetase class Ib catalytic" evidence="9">
    <location>
        <begin position="19"/>
        <end position="276"/>
    </location>
</feature>
<dbReference type="GO" id="GO:0008270">
    <property type="term" value="F:zinc ion binding"/>
    <property type="evidence" value="ECO:0007669"/>
    <property type="project" value="UniProtKB-UniRule"/>
</dbReference>
<dbReference type="HAMAP" id="MF_01428">
    <property type="entry name" value="Glu_Q_tRNA_synth"/>
    <property type="match status" value="1"/>
</dbReference>
<keyword evidence="1 7" id="KW-0436">Ligase</keyword>
<dbReference type="InterPro" id="IPR049940">
    <property type="entry name" value="GluQ/Sye"/>
</dbReference>
<organism evidence="10 11">
    <name type="scientific">Faecalibacterium langellae</name>
    <dbReference type="NCBI Taxonomy" id="3435293"/>
    <lineage>
        <taxon>Bacteria</taxon>
        <taxon>Bacillati</taxon>
        <taxon>Bacillota</taxon>
        <taxon>Clostridia</taxon>
        <taxon>Eubacteriales</taxon>
        <taxon>Oscillospiraceae</taxon>
        <taxon>Faecalibacterium</taxon>
    </lineage>
</organism>
<dbReference type="InterPro" id="IPR020058">
    <property type="entry name" value="Glu/Gln-tRNA-synth_Ib_cat-dom"/>
</dbReference>
<evidence type="ECO:0000313" key="11">
    <source>
        <dbReference type="Proteomes" id="UP000220752"/>
    </source>
</evidence>
<evidence type="ECO:0000256" key="1">
    <source>
        <dbReference type="ARBA" id="ARBA00022598"/>
    </source>
</evidence>
<dbReference type="GO" id="GO:0005524">
    <property type="term" value="F:ATP binding"/>
    <property type="evidence" value="ECO:0007669"/>
    <property type="project" value="UniProtKB-KW"/>
</dbReference>
<keyword evidence="4 7" id="KW-0862">Zinc</keyword>
<comment type="function">
    <text evidence="7">Catalyzes the tRNA-independent activation of glutamate in presence of ATP and the subsequent transfer of glutamate onto a tRNA(Asp). Glutamate is transferred on the 2-amino-5-(4,5-dihydroxy-2-cyclopenten-1-yl) moiety of the queuosine in the wobble position of the QUC anticodon.</text>
</comment>
<feature type="binding site" evidence="7">
    <location>
        <position position="205"/>
    </location>
    <ligand>
        <name>L-glutamate</name>
        <dbReference type="ChEBI" id="CHEBI:29985"/>
    </ligand>
</feature>
<dbReference type="EC" id="6.1.1.-" evidence="7"/>
<feature type="binding site" evidence="7">
    <location>
        <position position="121"/>
    </location>
    <ligand>
        <name>Zn(2+)</name>
        <dbReference type="ChEBI" id="CHEBI:29105"/>
    </ligand>
</feature>
<dbReference type="InterPro" id="IPR014729">
    <property type="entry name" value="Rossmann-like_a/b/a_fold"/>
</dbReference>
<sequence length="326" mass="35920">MQEQAVFTQKTEPVPPTGRFAPSPSGRLHLGNLACSLLAWLSAKSQGGRIVLRIEDLDAERCPCIYADLLEQDLDWLGLAWDEGGSTGGPNGPYYQSECAEIYTASYKKLEERGLVYPCFCSRAQLHAASAPHTSDGNVVYPGTCRGLTAAEIEEKSKKKAPAYRLMVPDEDITFVDGCMGPHTENLLHDCGDFYLRRADGVFAYQLAVVVDDARMGVTEVVRGADLLSSTARQLYLYRLLGLQAPGFAHCPLLLAPDGRRLSKRDGDQSLENLREKYTAQEIVGKLAYAYGLQPEPAPRTPESLIKDFSWAKVPKQDVCLPEDLF</sequence>
<evidence type="ECO:0000256" key="5">
    <source>
        <dbReference type="ARBA" id="ARBA00022840"/>
    </source>
</evidence>
<feature type="short sequence motif" description="'HIGH' region" evidence="7">
    <location>
        <begin position="22"/>
        <end position="32"/>
    </location>
</feature>
<dbReference type="InterPro" id="IPR000924">
    <property type="entry name" value="Glu/Gln-tRNA-synth"/>
</dbReference>
<dbReference type="PANTHER" id="PTHR43311:SF1">
    <property type="entry name" value="GLUTAMYL-Q TRNA(ASP) SYNTHETASE"/>
    <property type="match status" value="1"/>
</dbReference>
<feature type="binding site" evidence="7">
    <location>
        <position position="223"/>
    </location>
    <ligand>
        <name>L-glutamate</name>
        <dbReference type="ChEBI" id="CHEBI:29985"/>
    </ligand>
</feature>
<dbReference type="PRINTS" id="PR00987">
    <property type="entry name" value="TRNASYNTHGLU"/>
</dbReference>
<feature type="binding site" evidence="7">
    <location>
        <position position="264"/>
    </location>
    <ligand>
        <name>ATP</name>
        <dbReference type="ChEBI" id="CHEBI:30616"/>
    </ligand>
</feature>
<evidence type="ECO:0000256" key="8">
    <source>
        <dbReference type="RuleBase" id="RU363037"/>
    </source>
</evidence>
<comment type="caution">
    <text evidence="10">The sequence shown here is derived from an EMBL/GenBank/DDBJ whole genome shotgun (WGS) entry which is preliminary data.</text>
</comment>
<dbReference type="EMBL" id="NMTQ01000020">
    <property type="protein sequence ID" value="PDX59043.1"/>
    <property type="molecule type" value="Genomic_DNA"/>
</dbReference>
<dbReference type="NCBIfam" id="NF004315">
    <property type="entry name" value="PRK05710.1-4"/>
    <property type="match status" value="1"/>
</dbReference>
<dbReference type="Gene3D" id="3.40.50.620">
    <property type="entry name" value="HUPs"/>
    <property type="match status" value="1"/>
</dbReference>
<dbReference type="GO" id="GO:0005829">
    <property type="term" value="C:cytosol"/>
    <property type="evidence" value="ECO:0007669"/>
    <property type="project" value="TreeGrafter"/>
</dbReference>
<evidence type="ECO:0000256" key="4">
    <source>
        <dbReference type="ARBA" id="ARBA00022833"/>
    </source>
</evidence>
<keyword evidence="11" id="KW-1185">Reference proteome</keyword>
<feature type="binding site" evidence="7">
    <location>
        <begin position="19"/>
        <end position="23"/>
    </location>
    <ligand>
        <name>L-glutamate</name>
        <dbReference type="ChEBI" id="CHEBI:29985"/>
    </ligand>
</feature>
<dbReference type="Proteomes" id="UP000220752">
    <property type="component" value="Unassembled WGS sequence"/>
</dbReference>
<feature type="binding site" evidence="7">
    <location>
        <position position="141"/>
    </location>
    <ligand>
        <name>Zn(2+)</name>
        <dbReference type="ChEBI" id="CHEBI:29105"/>
    </ligand>
</feature>
<proteinExistence type="inferred from homology"/>
<dbReference type="AlphaFoldDB" id="A0A2A6ZCF2"/>
<keyword evidence="5 7" id="KW-0067">ATP-binding</keyword>
<evidence type="ECO:0000259" key="9">
    <source>
        <dbReference type="Pfam" id="PF00749"/>
    </source>
</evidence>
<reference evidence="10 11" key="1">
    <citation type="journal article" date="2017" name="Front. Microbiol.">
        <title>New Insights into the Diversity of the Genus Faecalibacterium.</title>
        <authorList>
            <person name="Benevides L."/>
            <person name="Burman S."/>
            <person name="Martin R."/>
            <person name="Robert V."/>
            <person name="Thomas M."/>
            <person name="Miquel S."/>
            <person name="Chain F."/>
            <person name="Sokol H."/>
            <person name="Bermudez-Humaran L.G."/>
            <person name="Morrison M."/>
            <person name="Langella P."/>
            <person name="Azevedo V.A."/>
            <person name="Chatel J.M."/>
            <person name="Soares S."/>
        </authorList>
    </citation>
    <scope>NUCLEOTIDE SEQUENCE [LARGE SCALE GENOMIC DNA]</scope>
    <source>
        <strain evidence="11">CNCM I-4540</strain>
    </source>
</reference>
<keyword evidence="6 7" id="KW-0030">Aminoacyl-tRNA synthetase</keyword>
<keyword evidence="3 7" id="KW-0547">Nucleotide-binding</keyword>
<protein>
    <recommendedName>
        <fullName evidence="7">Glutamyl-Q tRNA(Asp) synthetase</fullName>
        <shortName evidence="7">Glu-Q-RSs</shortName>
        <ecNumber evidence="7">6.1.1.-</ecNumber>
    </recommendedName>
</protein>
<feature type="short sequence motif" description="'KMSKS' region" evidence="7">
    <location>
        <begin position="261"/>
        <end position="265"/>
    </location>
</feature>
<feature type="binding site" evidence="7">
    <location>
        <position position="55"/>
    </location>
    <ligand>
        <name>L-glutamate</name>
        <dbReference type="ChEBI" id="CHEBI:29985"/>
    </ligand>
</feature>
<gene>
    <name evidence="7 10" type="primary">gluQ</name>
    <name evidence="10" type="ORF">CGS46_03470</name>
</gene>
<dbReference type="GO" id="GO:0006400">
    <property type="term" value="P:tRNA modification"/>
    <property type="evidence" value="ECO:0007669"/>
    <property type="project" value="InterPro"/>
</dbReference>
<comment type="similarity">
    <text evidence="7">Belongs to the class-I aminoacyl-tRNA synthetase family. GluQ subfamily.</text>
</comment>
<feature type="binding site" evidence="7">
    <location>
        <position position="119"/>
    </location>
    <ligand>
        <name>Zn(2+)</name>
        <dbReference type="ChEBI" id="CHEBI:29105"/>
    </ligand>
</feature>
<dbReference type="NCBIfam" id="TIGR03838">
    <property type="entry name" value="queuosine_YadB"/>
    <property type="match status" value="1"/>
</dbReference>
<dbReference type="GO" id="GO:0006424">
    <property type="term" value="P:glutamyl-tRNA aminoacylation"/>
    <property type="evidence" value="ECO:0007669"/>
    <property type="project" value="InterPro"/>
</dbReference>
<keyword evidence="8" id="KW-0648">Protein biosynthesis</keyword>
<dbReference type="PANTHER" id="PTHR43311">
    <property type="entry name" value="GLUTAMATE--TRNA LIGASE"/>
    <property type="match status" value="1"/>
</dbReference>
<evidence type="ECO:0000256" key="3">
    <source>
        <dbReference type="ARBA" id="ARBA00022741"/>
    </source>
</evidence>
<evidence type="ECO:0000256" key="2">
    <source>
        <dbReference type="ARBA" id="ARBA00022723"/>
    </source>
</evidence>
<keyword evidence="2 7" id="KW-0479">Metal-binding</keyword>
<accession>A0A2A6ZCF2</accession>
<feature type="binding site" evidence="7">
    <location>
        <position position="145"/>
    </location>
    <ligand>
        <name>Zn(2+)</name>
        <dbReference type="ChEBI" id="CHEBI:29105"/>
    </ligand>
</feature>
<comment type="cofactor">
    <cofactor evidence="7">
        <name>Zn(2+)</name>
        <dbReference type="ChEBI" id="CHEBI:29105"/>
    </cofactor>
    <text evidence="7">Binds 1 zinc ion per subunit.</text>
</comment>
<evidence type="ECO:0000256" key="7">
    <source>
        <dbReference type="HAMAP-Rule" id="MF_01428"/>
    </source>
</evidence>
<dbReference type="SUPFAM" id="SSF52374">
    <property type="entry name" value="Nucleotidylyl transferase"/>
    <property type="match status" value="1"/>
</dbReference>
<dbReference type="NCBIfam" id="NF004314">
    <property type="entry name" value="PRK05710.1-3"/>
    <property type="match status" value="1"/>
</dbReference>
<name>A0A2A6ZCF2_9FIRM</name>
<dbReference type="InterPro" id="IPR022380">
    <property type="entry name" value="Glu-Q_tRNA(Asp)_Synthase"/>
</dbReference>
<dbReference type="GO" id="GO:0004818">
    <property type="term" value="F:glutamate-tRNA ligase activity"/>
    <property type="evidence" value="ECO:0007669"/>
    <property type="project" value="TreeGrafter"/>
</dbReference>
<dbReference type="Pfam" id="PF00749">
    <property type="entry name" value="tRNA-synt_1c"/>
    <property type="match status" value="1"/>
</dbReference>
<evidence type="ECO:0000313" key="10">
    <source>
        <dbReference type="EMBL" id="PDX59043.1"/>
    </source>
</evidence>
<evidence type="ECO:0000256" key="6">
    <source>
        <dbReference type="ARBA" id="ARBA00023146"/>
    </source>
</evidence>